<protein>
    <submittedName>
        <fullName evidence="2">Uncharacterized protein</fullName>
    </submittedName>
</protein>
<evidence type="ECO:0000313" key="2">
    <source>
        <dbReference type="EMBL" id="KAK7941012.1"/>
    </source>
</evidence>
<reference evidence="2 3" key="1">
    <citation type="submission" date="2023-01" db="EMBL/GenBank/DDBJ databases">
        <title>Analysis of 21 Apiospora genomes using comparative genomics revels a genus with tremendous synthesis potential of carbohydrate active enzymes and secondary metabolites.</title>
        <authorList>
            <person name="Sorensen T."/>
        </authorList>
    </citation>
    <scope>NUCLEOTIDE SEQUENCE [LARGE SCALE GENOMIC DNA]</scope>
    <source>
        <strain evidence="2 3">CBS 24483</strain>
    </source>
</reference>
<organism evidence="2 3">
    <name type="scientific">Apiospora aurea</name>
    <dbReference type="NCBI Taxonomy" id="335848"/>
    <lineage>
        <taxon>Eukaryota</taxon>
        <taxon>Fungi</taxon>
        <taxon>Dikarya</taxon>
        <taxon>Ascomycota</taxon>
        <taxon>Pezizomycotina</taxon>
        <taxon>Sordariomycetes</taxon>
        <taxon>Xylariomycetidae</taxon>
        <taxon>Amphisphaeriales</taxon>
        <taxon>Apiosporaceae</taxon>
        <taxon>Apiospora</taxon>
    </lineage>
</organism>
<accession>A0ABR1PVG5</accession>
<dbReference type="Proteomes" id="UP001391051">
    <property type="component" value="Unassembled WGS sequence"/>
</dbReference>
<evidence type="ECO:0000256" key="1">
    <source>
        <dbReference type="SAM" id="MobiDB-lite"/>
    </source>
</evidence>
<keyword evidence="3" id="KW-1185">Reference proteome</keyword>
<evidence type="ECO:0000313" key="3">
    <source>
        <dbReference type="Proteomes" id="UP001391051"/>
    </source>
</evidence>
<name>A0ABR1PVG5_9PEZI</name>
<feature type="region of interest" description="Disordered" evidence="1">
    <location>
        <begin position="1"/>
        <end position="34"/>
    </location>
</feature>
<dbReference type="RefSeq" id="XP_066693764.1">
    <property type="nucleotide sequence ID" value="XM_066849621.1"/>
</dbReference>
<dbReference type="EMBL" id="JAQQWE010000009">
    <property type="protein sequence ID" value="KAK7941012.1"/>
    <property type="molecule type" value="Genomic_DNA"/>
</dbReference>
<gene>
    <name evidence="2" type="ORF">PG986_013399</name>
</gene>
<comment type="caution">
    <text evidence="2">The sequence shown here is derived from an EMBL/GenBank/DDBJ whole genome shotgun (WGS) entry which is preliminary data.</text>
</comment>
<sequence length="65" mass="7105">MAGGQSDATSDKSRHASLSTEGQRRALKHAPSVTAKLKTTRWANGEEKEPWQVLVDKQRSAVVSE</sequence>
<dbReference type="GeneID" id="92082683"/>
<proteinExistence type="predicted"/>